<dbReference type="RefSeq" id="WP_013536249.1">
    <property type="nucleotide sequence ID" value="NC_014924.1"/>
</dbReference>
<proteinExistence type="predicted"/>
<sequence>MELMDVVRFQVGLLGLGADSDRDFNRGGVLLGSTQEDSFYLNAFYPLQRDFRYEVALLERLRAHYAGIGRDGYLVRYCPAGTPDHDCAVIHVPADACAGAIEAGGQRFACVETDDAALWCRTYVAGSPWMALERFERSTARLRAAHELRMYLFTVDGLAVGAGGLVAMGRNAWLANGYSVAKQYRGDVLGRARLVRMSTTGDVAALTSFRFARVLARAMPSVSILGRIGYHRLATAVPEAEEVGDGEMT</sequence>
<name>E6WWE6_PSEUU</name>
<reference evidence="1 2" key="1">
    <citation type="submission" date="2011-01" db="EMBL/GenBank/DDBJ databases">
        <title>Complete sequence of Pseudoxanthomonas suwonensis 11-1.</title>
        <authorList>
            <consortium name="US DOE Joint Genome Institute"/>
            <person name="Lucas S."/>
            <person name="Copeland A."/>
            <person name="Lapidus A."/>
            <person name="Cheng J.-F."/>
            <person name="Goodwin L."/>
            <person name="Pitluck S."/>
            <person name="Teshima H."/>
            <person name="Detter J.C."/>
            <person name="Han C."/>
            <person name="Tapia R."/>
            <person name="Land M."/>
            <person name="Hauser L."/>
            <person name="Kyrpides N."/>
            <person name="Ivanova N."/>
            <person name="Ovchinnikova G."/>
            <person name="Siebers A.K."/>
            <person name="Allgaier M."/>
            <person name="Thelen M.P."/>
            <person name="Hugenholtz P."/>
            <person name="Gladden J."/>
            <person name="Woyke T."/>
        </authorList>
    </citation>
    <scope>NUCLEOTIDE SEQUENCE [LARGE SCALE GENOMIC DNA]</scope>
    <source>
        <strain evidence="2">11-1</strain>
    </source>
</reference>
<dbReference type="KEGG" id="psu:Psesu_2591"/>
<evidence type="ECO:0000313" key="1">
    <source>
        <dbReference type="EMBL" id="ADV28423.1"/>
    </source>
</evidence>
<dbReference type="AlphaFoldDB" id="E6WWE6"/>
<dbReference type="HOGENOM" id="CLU_1115056_0_0_6"/>
<keyword evidence="2" id="KW-1185">Reference proteome</keyword>
<evidence type="ECO:0000313" key="2">
    <source>
        <dbReference type="Proteomes" id="UP000008632"/>
    </source>
</evidence>
<protein>
    <submittedName>
        <fullName evidence="1">Uncharacterized protein</fullName>
    </submittedName>
</protein>
<accession>E6WWE6</accession>
<gene>
    <name evidence="1" type="ordered locus">Psesu_2591</name>
</gene>
<dbReference type="OrthoDB" id="9824169at2"/>
<dbReference type="Proteomes" id="UP000008632">
    <property type="component" value="Chromosome"/>
</dbReference>
<organism evidence="1 2">
    <name type="scientific">Pseudoxanthomonas suwonensis (strain 11-1)</name>
    <dbReference type="NCBI Taxonomy" id="743721"/>
    <lineage>
        <taxon>Bacteria</taxon>
        <taxon>Pseudomonadati</taxon>
        <taxon>Pseudomonadota</taxon>
        <taxon>Gammaproteobacteria</taxon>
        <taxon>Lysobacterales</taxon>
        <taxon>Lysobacteraceae</taxon>
        <taxon>Pseudoxanthomonas</taxon>
    </lineage>
</organism>
<dbReference type="EMBL" id="CP002446">
    <property type="protein sequence ID" value="ADV28423.1"/>
    <property type="molecule type" value="Genomic_DNA"/>
</dbReference>